<name>A0A3L6Q2U3_PANMI</name>
<evidence type="ECO:0000256" key="9">
    <source>
        <dbReference type="ARBA" id="ARBA00023136"/>
    </source>
</evidence>
<dbReference type="EMBL" id="PQIB02000014">
    <property type="protein sequence ID" value="RLM70275.1"/>
    <property type="molecule type" value="Genomic_DNA"/>
</dbReference>
<dbReference type="AlphaFoldDB" id="A0A3L6Q2U3"/>
<keyword evidence="13" id="KW-1185">Reference proteome</keyword>
<dbReference type="PANTHER" id="PTHR48063:SF90">
    <property type="entry name" value="OS11G0565920 PROTEIN"/>
    <property type="match status" value="1"/>
</dbReference>
<evidence type="ECO:0000256" key="10">
    <source>
        <dbReference type="ARBA" id="ARBA00023180"/>
    </source>
</evidence>
<keyword evidence="7" id="KW-0677">Repeat</keyword>
<keyword evidence="6" id="KW-0732">Signal</keyword>
<evidence type="ECO:0000313" key="13">
    <source>
        <dbReference type="Proteomes" id="UP000275267"/>
    </source>
</evidence>
<keyword evidence="8 11" id="KW-1133">Transmembrane helix</keyword>
<comment type="subcellular location">
    <subcellularLocation>
        <location evidence="1">Membrane</location>
        <topology evidence="1">Single-pass type I membrane protein</topology>
    </subcellularLocation>
</comment>
<dbReference type="InterPro" id="IPR046956">
    <property type="entry name" value="RLP23-like"/>
</dbReference>
<sequence>MKGQERYYYNLAIYNMVSIDLSSNQLTGRIPEGITLLGGVVNLNLSRNHLTGKISEKIGDMDLLESLDISGNNLYGEIPQSLSKLTYLGSLDLSHNNLIGRIPSGGQLDTLYAQNPLMYDGNIGLCGYPLQKKCTDNSEPNHSDPKRDGHDPKVLTFSFGFGVGYVLGLWAVFCVILFKRSWRLAYFQLLDKAFERVYVFLLCYTAKWAKKDS</sequence>
<gene>
    <name evidence="12" type="ORF">C2845_PM17G11600</name>
</gene>
<evidence type="ECO:0000256" key="5">
    <source>
        <dbReference type="ARBA" id="ARBA00022692"/>
    </source>
</evidence>
<dbReference type="PANTHER" id="PTHR48063">
    <property type="entry name" value="LRR RECEPTOR-LIKE KINASE"/>
    <property type="match status" value="1"/>
</dbReference>
<dbReference type="Pfam" id="PF00560">
    <property type="entry name" value="LRR_1"/>
    <property type="match status" value="4"/>
</dbReference>
<dbReference type="STRING" id="4540.A0A3L6Q2U3"/>
<dbReference type="InterPro" id="IPR032675">
    <property type="entry name" value="LRR_dom_sf"/>
</dbReference>
<evidence type="ECO:0000256" key="3">
    <source>
        <dbReference type="ARBA" id="ARBA00022614"/>
    </source>
</evidence>
<evidence type="ECO:0000256" key="7">
    <source>
        <dbReference type="ARBA" id="ARBA00022737"/>
    </source>
</evidence>
<evidence type="ECO:0000313" key="12">
    <source>
        <dbReference type="EMBL" id="RLM70275.1"/>
    </source>
</evidence>
<dbReference type="OrthoDB" id="773329at2759"/>
<keyword evidence="3" id="KW-0433">Leucine-rich repeat</keyword>
<dbReference type="GO" id="GO:0016020">
    <property type="term" value="C:membrane"/>
    <property type="evidence" value="ECO:0007669"/>
    <property type="project" value="UniProtKB-SubCell"/>
</dbReference>
<protein>
    <submittedName>
        <fullName evidence="12">Uncharacterized protein</fullName>
    </submittedName>
</protein>
<keyword evidence="10" id="KW-0325">Glycoprotein</keyword>
<dbReference type="Gene3D" id="3.80.10.10">
    <property type="entry name" value="Ribonuclease Inhibitor"/>
    <property type="match status" value="1"/>
</dbReference>
<dbReference type="SUPFAM" id="SSF52058">
    <property type="entry name" value="L domain-like"/>
    <property type="match status" value="1"/>
</dbReference>
<dbReference type="Proteomes" id="UP000275267">
    <property type="component" value="Unassembled WGS sequence"/>
</dbReference>
<organism evidence="12 13">
    <name type="scientific">Panicum miliaceum</name>
    <name type="common">Proso millet</name>
    <name type="synonym">Broomcorn millet</name>
    <dbReference type="NCBI Taxonomy" id="4540"/>
    <lineage>
        <taxon>Eukaryota</taxon>
        <taxon>Viridiplantae</taxon>
        <taxon>Streptophyta</taxon>
        <taxon>Embryophyta</taxon>
        <taxon>Tracheophyta</taxon>
        <taxon>Spermatophyta</taxon>
        <taxon>Magnoliopsida</taxon>
        <taxon>Liliopsida</taxon>
        <taxon>Poales</taxon>
        <taxon>Poaceae</taxon>
        <taxon>PACMAD clade</taxon>
        <taxon>Panicoideae</taxon>
        <taxon>Panicodae</taxon>
        <taxon>Paniceae</taxon>
        <taxon>Panicinae</taxon>
        <taxon>Panicum</taxon>
        <taxon>Panicum sect. Panicum</taxon>
    </lineage>
</organism>
<evidence type="ECO:0000256" key="4">
    <source>
        <dbReference type="ARBA" id="ARBA00022626"/>
    </source>
</evidence>
<keyword evidence="5 11" id="KW-0812">Transmembrane</keyword>
<evidence type="ECO:0000256" key="1">
    <source>
        <dbReference type="ARBA" id="ARBA00004479"/>
    </source>
</evidence>
<feature type="transmembrane region" description="Helical" evidence="11">
    <location>
        <begin position="154"/>
        <end position="178"/>
    </location>
</feature>
<comment type="similarity">
    <text evidence="2">Belongs to the RLP family.</text>
</comment>
<comment type="caution">
    <text evidence="12">The sequence shown here is derived from an EMBL/GenBank/DDBJ whole genome shotgun (WGS) entry which is preliminary data.</text>
</comment>
<accession>A0A3L6Q2U3</accession>
<evidence type="ECO:0000256" key="8">
    <source>
        <dbReference type="ARBA" id="ARBA00022989"/>
    </source>
</evidence>
<dbReference type="FunFam" id="3.80.10.10:FF:000111">
    <property type="entry name" value="LRR receptor-like serine/threonine-protein kinase ERECTA"/>
    <property type="match status" value="1"/>
</dbReference>
<dbReference type="PRINTS" id="PR00019">
    <property type="entry name" value="LEURICHRPT"/>
</dbReference>
<reference evidence="13" key="1">
    <citation type="journal article" date="2019" name="Nat. Commun.">
        <title>The genome of broomcorn millet.</title>
        <authorList>
            <person name="Zou C."/>
            <person name="Miki D."/>
            <person name="Li D."/>
            <person name="Tang Q."/>
            <person name="Xiao L."/>
            <person name="Rajput S."/>
            <person name="Deng P."/>
            <person name="Jia W."/>
            <person name="Huang R."/>
            <person name="Zhang M."/>
            <person name="Sun Y."/>
            <person name="Hu J."/>
            <person name="Fu X."/>
            <person name="Schnable P.S."/>
            <person name="Li F."/>
            <person name="Zhang H."/>
            <person name="Feng B."/>
            <person name="Zhu X."/>
            <person name="Liu R."/>
            <person name="Schnable J.C."/>
            <person name="Zhu J.-K."/>
            <person name="Zhang H."/>
        </authorList>
    </citation>
    <scope>NUCLEOTIDE SEQUENCE [LARGE SCALE GENOMIC DNA]</scope>
</reference>
<keyword evidence="4" id="KW-1070">Brassinosteroid signaling pathway</keyword>
<keyword evidence="9 11" id="KW-0472">Membrane</keyword>
<evidence type="ECO:0000256" key="6">
    <source>
        <dbReference type="ARBA" id="ARBA00022729"/>
    </source>
</evidence>
<dbReference type="GO" id="GO:0009742">
    <property type="term" value="P:brassinosteroid mediated signaling pathway"/>
    <property type="evidence" value="ECO:0007669"/>
    <property type="project" value="UniProtKB-KW"/>
</dbReference>
<evidence type="ECO:0000256" key="11">
    <source>
        <dbReference type="SAM" id="Phobius"/>
    </source>
</evidence>
<dbReference type="InterPro" id="IPR001611">
    <property type="entry name" value="Leu-rich_rpt"/>
</dbReference>
<proteinExistence type="inferred from homology"/>
<evidence type="ECO:0000256" key="2">
    <source>
        <dbReference type="ARBA" id="ARBA00009592"/>
    </source>
</evidence>